<sequence length="365" mass="41602">MYSCTPVEMKYESIQGTKAAPTILHLIRRGYWSYTCHRPGVALLAAYHAQVVSGVTSAENFAKGFGVRLREKYLVNQLLKLAQPFRDAYNHWVSIDQECRLDFDKSVLRNDLGFVDPANLGPACFAPDISEPEPLGYLSVDGNFQLKRRTRASDGEEDVPASIRLFNCTEEALDYALCKPSNSHGHIIRFRNLFTTGESAKEIAWLLKCIHRDTPGVKRWALTYDVPVQWTRLLRFHLHAHEYSCQVVYNPMLQPNVFGMTDGESIETAWSSNSHLVRLTRTAGKNSRMQLLQSHAEHHAAQAKLKRGTRLCSRYSDMSRKLVKLRHWFQLTEYSEDKVTTSLAAEKEYCLSKPASASQQYLELL</sequence>
<dbReference type="RefSeq" id="XP_056046126.1">
    <property type="nucleotide sequence ID" value="XM_056185842.1"/>
</dbReference>
<dbReference type="PANTHER" id="PTHR33096:SF1">
    <property type="entry name" value="CXC1-LIKE CYSTEINE CLUSTER ASSOCIATED WITH KDZ TRANSPOSASES DOMAIN-CONTAINING PROTEIN"/>
    <property type="match status" value="1"/>
</dbReference>
<evidence type="ECO:0000313" key="2">
    <source>
        <dbReference type="Proteomes" id="UP001217417"/>
    </source>
</evidence>
<dbReference type="PANTHER" id="PTHR33096">
    <property type="entry name" value="CXC2 DOMAIN-CONTAINING PROTEIN"/>
    <property type="match status" value="1"/>
</dbReference>
<comment type="caution">
    <text evidence="1">The sequence shown here is derived from an EMBL/GenBank/DDBJ whole genome shotgun (WGS) entry which is preliminary data.</text>
</comment>
<gene>
    <name evidence="1" type="ORF">POJ06DRAFT_235640</name>
</gene>
<dbReference type="InterPro" id="IPR040521">
    <property type="entry name" value="KDZ"/>
</dbReference>
<dbReference type="Pfam" id="PF18758">
    <property type="entry name" value="KDZ"/>
    <property type="match status" value="1"/>
</dbReference>
<reference evidence="1" key="1">
    <citation type="submission" date="2023-03" db="EMBL/GenBank/DDBJ databases">
        <title>Near-Complete genome sequence of Lipomyces tetrasporous NRRL Y-64009, an oleaginous yeast capable of growing on lignocellulosic hydrolysates.</title>
        <authorList>
            <consortium name="Lawrence Berkeley National Laboratory"/>
            <person name="Jagtap S.S."/>
            <person name="Liu J.-J."/>
            <person name="Walukiewicz H.E."/>
            <person name="Pangilinan J."/>
            <person name="Lipzen A."/>
            <person name="Ahrendt S."/>
            <person name="Koriabine M."/>
            <person name="Cobaugh K."/>
            <person name="Salamov A."/>
            <person name="Yoshinaga Y."/>
            <person name="Ng V."/>
            <person name="Daum C."/>
            <person name="Grigoriev I.V."/>
            <person name="Slininger P.J."/>
            <person name="Dien B.S."/>
            <person name="Jin Y.-S."/>
            <person name="Rao C.V."/>
        </authorList>
    </citation>
    <scope>NUCLEOTIDE SEQUENCE</scope>
    <source>
        <strain evidence="1">NRRL Y-64009</strain>
    </source>
</reference>
<dbReference type="GeneID" id="80881008"/>
<proteinExistence type="predicted"/>
<protein>
    <submittedName>
        <fullName evidence="1">Uncharacterized protein</fullName>
    </submittedName>
</protein>
<name>A0AAD7QWV5_9ASCO</name>
<accession>A0AAD7QWV5</accession>
<dbReference type="AlphaFoldDB" id="A0AAD7QWV5"/>
<organism evidence="1 2">
    <name type="scientific">Lipomyces tetrasporus</name>
    <dbReference type="NCBI Taxonomy" id="54092"/>
    <lineage>
        <taxon>Eukaryota</taxon>
        <taxon>Fungi</taxon>
        <taxon>Dikarya</taxon>
        <taxon>Ascomycota</taxon>
        <taxon>Saccharomycotina</taxon>
        <taxon>Lipomycetes</taxon>
        <taxon>Lipomycetales</taxon>
        <taxon>Lipomycetaceae</taxon>
        <taxon>Lipomyces</taxon>
    </lineage>
</organism>
<evidence type="ECO:0000313" key="1">
    <source>
        <dbReference type="EMBL" id="KAJ8102676.1"/>
    </source>
</evidence>
<dbReference type="EMBL" id="JARPMG010000002">
    <property type="protein sequence ID" value="KAJ8102676.1"/>
    <property type="molecule type" value="Genomic_DNA"/>
</dbReference>
<keyword evidence="2" id="KW-1185">Reference proteome</keyword>
<dbReference type="Proteomes" id="UP001217417">
    <property type="component" value="Unassembled WGS sequence"/>
</dbReference>